<dbReference type="InterPro" id="IPR041657">
    <property type="entry name" value="HTH_17"/>
</dbReference>
<organism evidence="2 3">
    <name type="scientific">Paramuribaculum intestinale</name>
    <dbReference type="NCBI Taxonomy" id="2094151"/>
    <lineage>
        <taxon>Bacteria</taxon>
        <taxon>Pseudomonadati</taxon>
        <taxon>Bacteroidota</taxon>
        <taxon>Bacteroidia</taxon>
        <taxon>Bacteroidales</taxon>
        <taxon>Muribaculaceae</taxon>
        <taxon>Paramuribaculum</taxon>
    </lineage>
</organism>
<evidence type="ECO:0000259" key="1">
    <source>
        <dbReference type="Pfam" id="PF12728"/>
    </source>
</evidence>
<proteinExistence type="predicted"/>
<evidence type="ECO:0000313" key="3">
    <source>
        <dbReference type="Proteomes" id="UP000244925"/>
    </source>
</evidence>
<accession>A0A2V1IPA7</accession>
<comment type="caution">
    <text evidence="2">The sequence shown here is derived from an EMBL/GenBank/DDBJ whole genome shotgun (WGS) entry which is preliminary data.</text>
</comment>
<name>A0A2V1IPA7_9BACT</name>
<evidence type="ECO:0000313" key="2">
    <source>
        <dbReference type="EMBL" id="PWB06092.1"/>
    </source>
</evidence>
<keyword evidence="3" id="KW-1185">Reference proteome</keyword>
<dbReference type="InterPro" id="IPR009061">
    <property type="entry name" value="DNA-bd_dom_put_sf"/>
</dbReference>
<dbReference type="Pfam" id="PF12728">
    <property type="entry name" value="HTH_17"/>
    <property type="match status" value="1"/>
</dbReference>
<protein>
    <submittedName>
        <fullName evidence="2">DNA-binding protein</fullName>
    </submittedName>
</protein>
<dbReference type="AlphaFoldDB" id="A0A2V1IPA7"/>
<reference evidence="3" key="1">
    <citation type="submission" date="2018-02" db="EMBL/GenBank/DDBJ databases">
        <authorList>
            <person name="Clavel T."/>
            <person name="Strowig T."/>
        </authorList>
    </citation>
    <scope>NUCLEOTIDE SEQUENCE [LARGE SCALE GENOMIC DNA]</scope>
    <source>
        <strain evidence="3">DSM 100764</strain>
    </source>
</reference>
<dbReference type="RefSeq" id="WP_107036858.1">
    <property type="nucleotide sequence ID" value="NZ_PUBV01000035.1"/>
</dbReference>
<dbReference type="SUPFAM" id="SSF46955">
    <property type="entry name" value="Putative DNA-binding domain"/>
    <property type="match status" value="1"/>
</dbReference>
<dbReference type="Proteomes" id="UP000244925">
    <property type="component" value="Unassembled WGS sequence"/>
</dbReference>
<gene>
    <name evidence="2" type="ORF">C5O25_11360</name>
</gene>
<sequence length="116" mass="13068">MDIYSMIEAGGRMKFEVTGEDLCKFAEVLIEKAQEMKAREIAQIPTEEKWLTKKEAAAMCMVSNTTLWAWSKSGYLVPAKMGRRTLYALSDIQKILATRGDDCEAPSWGKGKRRDG</sequence>
<keyword evidence="2" id="KW-0238">DNA-binding</keyword>
<dbReference type="EMBL" id="PUBV01000035">
    <property type="protein sequence ID" value="PWB06092.1"/>
    <property type="molecule type" value="Genomic_DNA"/>
</dbReference>
<feature type="domain" description="Helix-turn-helix" evidence="1">
    <location>
        <begin position="50"/>
        <end position="98"/>
    </location>
</feature>
<dbReference type="GO" id="GO:0003677">
    <property type="term" value="F:DNA binding"/>
    <property type="evidence" value="ECO:0007669"/>
    <property type="project" value="UniProtKB-KW"/>
</dbReference>